<dbReference type="Gene3D" id="3.30.450.40">
    <property type="match status" value="1"/>
</dbReference>
<evidence type="ECO:0000313" key="3">
    <source>
        <dbReference type="EMBL" id="MCI3241857.1"/>
    </source>
</evidence>
<dbReference type="InterPro" id="IPR029016">
    <property type="entry name" value="GAF-like_dom_sf"/>
</dbReference>
<comment type="caution">
    <text evidence="3">The sequence shown here is derived from an EMBL/GenBank/DDBJ whole genome shotgun (WGS) entry which is preliminary data.</text>
</comment>
<evidence type="ECO:0000259" key="2">
    <source>
        <dbReference type="SMART" id="SM00065"/>
    </source>
</evidence>
<dbReference type="InterPro" id="IPR003018">
    <property type="entry name" value="GAF"/>
</dbReference>
<reference evidence="3" key="1">
    <citation type="submission" date="2022-03" db="EMBL/GenBank/DDBJ databases">
        <title>Streptomyces 7R015 and 7R016 isolated from Barleria lupulina in Thailand.</title>
        <authorList>
            <person name="Kanchanasin P."/>
            <person name="Phongsopitanun W."/>
            <person name="Tanasupawat S."/>
        </authorList>
    </citation>
    <scope>NUCLEOTIDE SEQUENCE</scope>
    <source>
        <strain evidence="3">7R016</strain>
    </source>
</reference>
<evidence type="ECO:0000256" key="1">
    <source>
        <dbReference type="SAM" id="MobiDB-lite"/>
    </source>
</evidence>
<proteinExistence type="predicted"/>
<dbReference type="SUPFAM" id="SSF55781">
    <property type="entry name" value="GAF domain-like"/>
    <property type="match status" value="1"/>
</dbReference>
<accession>A0ABS9XLQ6</accession>
<organism evidence="3 4">
    <name type="scientific">Streptomyces spinosisporus</name>
    <dbReference type="NCBI Taxonomy" id="2927582"/>
    <lineage>
        <taxon>Bacteria</taxon>
        <taxon>Bacillati</taxon>
        <taxon>Actinomycetota</taxon>
        <taxon>Actinomycetes</taxon>
        <taxon>Kitasatosporales</taxon>
        <taxon>Streptomycetaceae</taxon>
        <taxon>Streptomyces</taxon>
    </lineage>
</organism>
<gene>
    <name evidence="3" type="ORF">MQN93_19240</name>
</gene>
<feature type="region of interest" description="Disordered" evidence="1">
    <location>
        <begin position="220"/>
        <end position="249"/>
    </location>
</feature>
<dbReference type="PROSITE" id="PS51257">
    <property type="entry name" value="PROKAR_LIPOPROTEIN"/>
    <property type="match status" value="1"/>
</dbReference>
<protein>
    <submittedName>
        <fullName evidence="3">GAF domain-containing protein</fullName>
    </submittedName>
</protein>
<dbReference type="Proteomes" id="UP001165270">
    <property type="component" value="Unassembled WGS sequence"/>
</dbReference>
<dbReference type="RefSeq" id="WP_016430560.1">
    <property type="nucleotide sequence ID" value="NZ_JALDAX010000006.1"/>
</dbReference>
<keyword evidence="4" id="KW-1185">Reference proteome</keyword>
<evidence type="ECO:0000313" key="4">
    <source>
        <dbReference type="Proteomes" id="UP001165270"/>
    </source>
</evidence>
<name>A0ABS9XLQ6_9ACTN</name>
<dbReference type="Pfam" id="PF13492">
    <property type="entry name" value="GAF_3"/>
    <property type="match status" value="1"/>
</dbReference>
<dbReference type="SMART" id="SM00065">
    <property type="entry name" value="GAF"/>
    <property type="match status" value="1"/>
</dbReference>
<dbReference type="EMBL" id="JALDAX010000006">
    <property type="protein sequence ID" value="MCI3241857.1"/>
    <property type="molecule type" value="Genomic_DNA"/>
</dbReference>
<sequence length="249" mass="26261">MVRTTLWFVTTHTSSVSCGCSARSAAPRRATRPGARTRASRRTIPRVPAGTLLRLLTGIGTTLDEDTTCAELTWRACRHFRCSAAAVRVDGTSVPGHAAIAGDPDALPDPRWVAAVARDAAFPAAEHPEDRDGAGDGGVWYRAHPVADRSRPVLCVPLATGEHRYGVLVCAREGSPFPRADARLLALLAERTASHIRHAREYAGVSRTACLAPDRSVIRRGSRGGCSVPAGPVTPRAAASPDPAPVSSP</sequence>
<feature type="domain" description="GAF" evidence="2">
    <location>
        <begin position="64"/>
        <end position="206"/>
    </location>
</feature>